<evidence type="ECO:0000313" key="4">
    <source>
        <dbReference type="EMBL" id="CAF3828116.1"/>
    </source>
</evidence>
<proteinExistence type="predicted"/>
<dbReference type="Proteomes" id="UP000663834">
    <property type="component" value="Unassembled WGS sequence"/>
</dbReference>
<dbReference type="PANTHER" id="PTHR24111">
    <property type="entry name" value="LEUCINE-RICH REPEAT-CONTAINING PROTEIN 34"/>
    <property type="match status" value="1"/>
</dbReference>
<organism evidence="3 6">
    <name type="scientific">Rotaria magnacalcarata</name>
    <dbReference type="NCBI Taxonomy" id="392030"/>
    <lineage>
        <taxon>Eukaryota</taxon>
        <taxon>Metazoa</taxon>
        <taxon>Spiralia</taxon>
        <taxon>Gnathifera</taxon>
        <taxon>Rotifera</taxon>
        <taxon>Eurotatoria</taxon>
        <taxon>Bdelloidea</taxon>
        <taxon>Philodinida</taxon>
        <taxon>Philodinidae</taxon>
        <taxon>Rotaria</taxon>
    </lineage>
</organism>
<evidence type="ECO:0000256" key="1">
    <source>
        <dbReference type="ARBA" id="ARBA00022737"/>
    </source>
</evidence>
<dbReference type="SMART" id="SM00368">
    <property type="entry name" value="LRR_RI"/>
    <property type="match status" value="6"/>
</dbReference>
<accession>A0A816AZ62</accession>
<dbReference type="OrthoDB" id="120976at2759"/>
<dbReference type="EMBL" id="CAJNOW010011945">
    <property type="protein sequence ID" value="CAF1604561.1"/>
    <property type="molecule type" value="Genomic_DNA"/>
</dbReference>
<evidence type="ECO:0000313" key="3">
    <source>
        <dbReference type="EMBL" id="CAF1604561.1"/>
    </source>
</evidence>
<dbReference type="PANTHER" id="PTHR24111:SF0">
    <property type="entry name" value="LEUCINE-RICH REPEAT-CONTAINING PROTEIN"/>
    <property type="match status" value="1"/>
</dbReference>
<dbReference type="AlphaFoldDB" id="A0A816AZ62"/>
<dbReference type="InterPro" id="IPR032675">
    <property type="entry name" value="LRR_dom_sf"/>
</dbReference>
<keyword evidence="1" id="KW-0677">Repeat</keyword>
<name>A0A816AZ62_9BILA</name>
<evidence type="ECO:0000313" key="6">
    <source>
        <dbReference type="Proteomes" id="UP000663834"/>
    </source>
</evidence>
<sequence>MATNYSNPILEDQIDQFLCDENNLLIKLDNKKLIDQDMAIVVEQAIQKKQCTYLDLQDNEITSEGMPILALALSENSKLHTLYLHGNHLFDKGIYSLAQILTSNNHTLKILGLNSIGLTDVGAEDLAVMLQKNRTLTHLQLQANEIDNRGILYLAEALTKSNTTLEQLELAENKLVNDSSVDLLVEIIKHNRSLKVLNVRLCNISDSGKTKLQAATEANKDLQLML</sequence>
<dbReference type="Gene3D" id="3.80.10.10">
    <property type="entry name" value="Ribonuclease Inhibitor"/>
    <property type="match status" value="1"/>
</dbReference>
<dbReference type="InterPro" id="IPR001611">
    <property type="entry name" value="Leu-rich_rpt"/>
</dbReference>
<dbReference type="EMBL" id="CAJOBH010000968">
    <property type="protein sequence ID" value="CAF3828116.1"/>
    <property type="molecule type" value="Genomic_DNA"/>
</dbReference>
<dbReference type="InterPro" id="IPR052201">
    <property type="entry name" value="LRR-containing_regulator"/>
</dbReference>
<dbReference type="SUPFAM" id="SSF52047">
    <property type="entry name" value="RNI-like"/>
    <property type="match status" value="1"/>
</dbReference>
<dbReference type="EMBL" id="CAJNOV010005872">
    <property type="protein sequence ID" value="CAF1228788.1"/>
    <property type="molecule type" value="Genomic_DNA"/>
</dbReference>
<protein>
    <submittedName>
        <fullName evidence="3">Uncharacterized protein</fullName>
    </submittedName>
</protein>
<dbReference type="Proteomes" id="UP000681720">
    <property type="component" value="Unassembled WGS sequence"/>
</dbReference>
<evidence type="ECO:0000313" key="5">
    <source>
        <dbReference type="EMBL" id="CAF3982958.1"/>
    </source>
</evidence>
<comment type="caution">
    <text evidence="3">The sequence shown here is derived from an EMBL/GenBank/DDBJ whole genome shotgun (WGS) entry which is preliminary data.</text>
</comment>
<dbReference type="EMBL" id="CAJOBJ010003928">
    <property type="protein sequence ID" value="CAF3982958.1"/>
    <property type="molecule type" value="Genomic_DNA"/>
</dbReference>
<dbReference type="Proteomes" id="UP000663855">
    <property type="component" value="Unassembled WGS sequence"/>
</dbReference>
<gene>
    <name evidence="4" type="ORF">BYL167_LOCUS4535</name>
    <name evidence="2" type="ORF">CJN711_LOCUS13388</name>
    <name evidence="5" type="ORF">GIL414_LOCUS10781</name>
    <name evidence="3" type="ORF">KQP761_LOCUS22666</name>
</gene>
<dbReference type="Pfam" id="PF13516">
    <property type="entry name" value="LRR_6"/>
    <property type="match status" value="5"/>
</dbReference>
<evidence type="ECO:0000313" key="2">
    <source>
        <dbReference type="EMBL" id="CAF1228788.1"/>
    </source>
</evidence>
<reference evidence="3" key="1">
    <citation type="submission" date="2021-02" db="EMBL/GenBank/DDBJ databases">
        <authorList>
            <person name="Nowell W R."/>
        </authorList>
    </citation>
    <scope>NUCLEOTIDE SEQUENCE</scope>
</reference>
<dbReference type="Proteomes" id="UP000681967">
    <property type="component" value="Unassembled WGS sequence"/>
</dbReference>